<dbReference type="HOGENOM" id="CLU_010194_1_0_5"/>
<organism evidence="4 5">
    <name type="scientific">Rubellimicrobium mesophilum DSM 19309</name>
    <dbReference type="NCBI Taxonomy" id="442562"/>
    <lineage>
        <taxon>Bacteria</taxon>
        <taxon>Pseudomonadati</taxon>
        <taxon>Pseudomonadota</taxon>
        <taxon>Alphaproteobacteria</taxon>
        <taxon>Rhodobacterales</taxon>
        <taxon>Roseobacteraceae</taxon>
        <taxon>Rubellimicrobium</taxon>
    </lineage>
</organism>
<keyword evidence="2 4" id="KW-0560">Oxidoreductase</keyword>
<evidence type="ECO:0000256" key="1">
    <source>
        <dbReference type="ARBA" id="ARBA00006484"/>
    </source>
</evidence>
<comment type="caution">
    <text evidence="4">The sequence shown here is derived from an EMBL/GenBank/DDBJ whole genome shotgun (WGS) entry which is preliminary data.</text>
</comment>
<dbReference type="OrthoDB" id="7255009at2"/>
<evidence type="ECO:0000313" key="5">
    <source>
        <dbReference type="Proteomes" id="UP000019666"/>
    </source>
</evidence>
<dbReference type="PANTHER" id="PTHR42760">
    <property type="entry name" value="SHORT-CHAIN DEHYDROGENASES/REDUCTASES FAMILY MEMBER"/>
    <property type="match status" value="1"/>
</dbReference>
<dbReference type="GO" id="GO:0004316">
    <property type="term" value="F:3-oxoacyl-[acyl-carrier-protein] reductase (NADPH) activity"/>
    <property type="evidence" value="ECO:0007669"/>
    <property type="project" value="UniProtKB-EC"/>
</dbReference>
<dbReference type="CDD" id="cd05233">
    <property type="entry name" value="SDR_c"/>
    <property type="match status" value="1"/>
</dbReference>
<dbReference type="Pfam" id="PF13561">
    <property type="entry name" value="adh_short_C2"/>
    <property type="match status" value="1"/>
</dbReference>
<name>A0A017HS69_9RHOB</name>
<protein>
    <submittedName>
        <fullName evidence="4">3-oxoacyl-[acyl-carrier protein] reductase</fullName>
        <ecNumber evidence="4">1.1.1.100</ecNumber>
    </submittedName>
</protein>
<dbReference type="InterPro" id="IPR036291">
    <property type="entry name" value="NAD(P)-bd_dom_sf"/>
</dbReference>
<sequence>MSSGVVPASMPEITSGRPTARRFEEKVCVVTGGASGIGRAVVLRLAAEGARVAVLDMDLAGARESLELAGGETTGLAAEIDVRSSASVEAAAGLVKGQLGNADVLVNNAGIEILGTIDEMAPDVWDEIMAVNLRGPYLTSRIFLPQLLARAAERGGAAVVHNASLMGLVSSAGLAAYCASKAGVVSLTRSMALDYAKQNLRVNCVCPGIIHTPMLERRFAMQPDREQAYRDTSRRPPVQYIGRPEDVAASVAYLASDEARFVTGSALTIDGGVGAA</sequence>
<dbReference type="Proteomes" id="UP000019666">
    <property type="component" value="Unassembled WGS sequence"/>
</dbReference>
<dbReference type="PROSITE" id="PS00061">
    <property type="entry name" value="ADH_SHORT"/>
    <property type="match status" value="1"/>
</dbReference>
<evidence type="ECO:0000259" key="3">
    <source>
        <dbReference type="SMART" id="SM00822"/>
    </source>
</evidence>
<dbReference type="AlphaFoldDB" id="A0A017HS69"/>
<accession>A0A017HS69</accession>
<dbReference type="InterPro" id="IPR002347">
    <property type="entry name" value="SDR_fam"/>
</dbReference>
<dbReference type="SUPFAM" id="SSF51735">
    <property type="entry name" value="NAD(P)-binding Rossmann-fold domains"/>
    <property type="match status" value="1"/>
</dbReference>
<dbReference type="PANTHER" id="PTHR42760:SF133">
    <property type="entry name" value="3-OXOACYL-[ACYL-CARRIER-PROTEIN] REDUCTASE"/>
    <property type="match status" value="1"/>
</dbReference>
<dbReference type="Gene3D" id="3.40.50.720">
    <property type="entry name" value="NAD(P)-binding Rossmann-like Domain"/>
    <property type="match status" value="1"/>
</dbReference>
<feature type="domain" description="Ketoreductase" evidence="3">
    <location>
        <begin position="26"/>
        <end position="217"/>
    </location>
</feature>
<evidence type="ECO:0000313" key="4">
    <source>
        <dbReference type="EMBL" id="EYD76574.1"/>
    </source>
</evidence>
<gene>
    <name evidence="4" type="ORF">Rumeso_01854</name>
</gene>
<dbReference type="PRINTS" id="PR00081">
    <property type="entry name" value="GDHRDH"/>
</dbReference>
<dbReference type="SMART" id="SM00822">
    <property type="entry name" value="PKS_KR"/>
    <property type="match status" value="1"/>
</dbReference>
<comment type="similarity">
    <text evidence="1">Belongs to the short-chain dehydrogenases/reductases (SDR) family.</text>
</comment>
<dbReference type="InterPro" id="IPR020904">
    <property type="entry name" value="Sc_DH/Rdtase_CS"/>
</dbReference>
<reference evidence="4 5" key="1">
    <citation type="submission" date="2013-02" db="EMBL/GenBank/DDBJ databases">
        <authorList>
            <person name="Fiebig A."/>
            <person name="Goeker M."/>
            <person name="Klenk H.-P.P."/>
        </authorList>
    </citation>
    <scope>NUCLEOTIDE SEQUENCE [LARGE SCALE GENOMIC DNA]</scope>
    <source>
        <strain evidence="4 5">DSM 19309</strain>
    </source>
</reference>
<proteinExistence type="inferred from homology"/>
<dbReference type="FunFam" id="3.40.50.720:FF:000084">
    <property type="entry name" value="Short-chain dehydrogenase reductase"/>
    <property type="match status" value="1"/>
</dbReference>
<keyword evidence="5" id="KW-1185">Reference proteome</keyword>
<dbReference type="STRING" id="442562.Rumeso_01854"/>
<dbReference type="EMBL" id="AOSK01000042">
    <property type="protein sequence ID" value="EYD76574.1"/>
    <property type="molecule type" value="Genomic_DNA"/>
</dbReference>
<dbReference type="EC" id="1.1.1.100" evidence="4"/>
<dbReference type="InterPro" id="IPR057326">
    <property type="entry name" value="KR_dom"/>
</dbReference>
<evidence type="ECO:0000256" key="2">
    <source>
        <dbReference type="ARBA" id="ARBA00023002"/>
    </source>
</evidence>
<dbReference type="PRINTS" id="PR00080">
    <property type="entry name" value="SDRFAMILY"/>
</dbReference>